<dbReference type="Pfam" id="PF17763">
    <property type="entry name" value="Asparaginase_C"/>
    <property type="match status" value="1"/>
</dbReference>
<dbReference type="Gene3D" id="3.40.50.40">
    <property type="match status" value="1"/>
</dbReference>
<feature type="binding site" evidence="6">
    <location>
        <begin position="138"/>
        <end position="139"/>
    </location>
    <ligand>
        <name>substrate</name>
    </ligand>
</feature>
<dbReference type="PROSITE" id="PS51732">
    <property type="entry name" value="ASN_GLN_ASE_3"/>
    <property type="match status" value="1"/>
</dbReference>
<evidence type="ECO:0000313" key="14">
    <source>
        <dbReference type="Proteomes" id="UP000799764"/>
    </source>
</evidence>
<feature type="active site" description="O-isoaspartyl threonine intermediate" evidence="5">
    <location>
        <position position="59"/>
    </location>
</feature>
<dbReference type="InterPro" id="IPR037152">
    <property type="entry name" value="L-asparaginase_N_sf"/>
</dbReference>
<dbReference type="Pfam" id="PF00710">
    <property type="entry name" value="Asparaginase"/>
    <property type="match status" value="1"/>
</dbReference>
<dbReference type="GO" id="GO:0004067">
    <property type="term" value="F:asparaginase activity"/>
    <property type="evidence" value="ECO:0007669"/>
    <property type="project" value="UniProtKB-UniRule"/>
</dbReference>
<dbReference type="InterPro" id="IPR027475">
    <property type="entry name" value="Asparaginase/glutaminase_AS2"/>
</dbReference>
<evidence type="ECO:0000259" key="11">
    <source>
        <dbReference type="Pfam" id="PF00710"/>
    </source>
</evidence>
<evidence type="ECO:0000313" key="13">
    <source>
        <dbReference type="EMBL" id="KAF2451472.1"/>
    </source>
</evidence>
<feature type="domain" description="L-asparaginase N-terminal" evidence="11">
    <location>
        <begin position="50"/>
        <end position="234"/>
    </location>
</feature>
<organism evidence="13 14">
    <name type="scientific">Karstenula rhodostoma CBS 690.94</name>
    <dbReference type="NCBI Taxonomy" id="1392251"/>
    <lineage>
        <taxon>Eukaryota</taxon>
        <taxon>Fungi</taxon>
        <taxon>Dikarya</taxon>
        <taxon>Ascomycota</taxon>
        <taxon>Pezizomycotina</taxon>
        <taxon>Dothideomycetes</taxon>
        <taxon>Pleosporomycetidae</taxon>
        <taxon>Pleosporales</taxon>
        <taxon>Massarineae</taxon>
        <taxon>Didymosphaeriaceae</taxon>
        <taxon>Karstenula</taxon>
    </lineage>
</organism>
<dbReference type="InterPro" id="IPR004550">
    <property type="entry name" value="AsnASE_II"/>
</dbReference>
<reference evidence="13" key="1">
    <citation type="journal article" date="2020" name="Stud. Mycol.">
        <title>101 Dothideomycetes genomes: a test case for predicting lifestyles and emergence of pathogens.</title>
        <authorList>
            <person name="Haridas S."/>
            <person name="Albert R."/>
            <person name="Binder M."/>
            <person name="Bloem J."/>
            <person name="Labutti K."/>
            <person name="Salamov A."/>
            <person name="Andreopoulos B."/>
            <person name="Baker S."/>
            <person name="Barry K."/>
            <person name="Bills G."/>
            <person name="Bluhm B."/>
            <person name="Cannon C."/>
            <person name="Castanera R."/>
            <person name="Culley D."/>
            <person name="Daum C."/>
            <person name="Ezra D."/>
            <person name="Gonzalez J."/>
            <person name="Henrissat B."/>
            <person name="Kuo A."/>
            <person name="Liang C."/>
            <person name="Lipzen A."/>
            <person name="Lutzoni F."/>
            <person name="Magnuson J."/>
            <person name="Mondo S."/>
            <person name="Nolan M."/>
            <person name="Ohm R."/>
            <person name="Pangilinan J."/>
            <person name="Park H.-J."/>
            <person name="Ramirez L."/>
            <person name="Alfaro M."/>
            <person name="Sun H."/>
            <person name="Tritt A."/>
            <person name="Yoshinaga Y."/>
            <person name="Zwiers L.-H."/>
            <person name="Turgeon B."/>
            <person name="Goodwin S."/>
            <person name="Spatafora J."/>
            <person name="Crous P."/>
            <person name="Grigoriev I."/>
        </authorList>
    </citation>
    <scope>NUCLEOTIDE SEQUENCE</scope>
    <source>
        <strain evidence="13">CBS 690.94</strain>
    </source>
</reference>
<keyword evidence="14" id="KW-1185">Reference proteome</keyword>
<dbReference type="PANTHER" id="PTHR11707:SF28">
    <property type="entry name" value="60 KDA LYSOPHOSPHOLIPASE"/>
    <property type="match status" value="1"/>
</dbReference>
<evidence type="ECO:0000256" key="3">
    <source>
        <dbReference type="ARBA" id="ARBA00022801"/>
    </source>
</evidence>
<keyword evidence="3" id="KW-0378">Hydrolase</keyword>
<dbReference type="Gene3D" id="3.40.50.1170">
    <property type="entry name" value="L-asparaginase, N-terminal domain"/>
    <property type="match status" value="1"/>
</dbReference>
<dbReference type="GO" id="GO:0006530">
    <property type="term" value="P:L-asparagine catabolic process"/>
    <property type="evidence" value="ECO:0007669"/>
    <property type="project" value="UniProtKB-ARBA"/>
</dbReference>
<feature type="chain" id="PRO_5040234599" description="asparaginase" evidence="10">
    <location>
        <begin position="18"/>
        <end position="374"/>
    </location>
</feature>
<name>A0A9P4PWF8_9PLEO</name>
<dbReference type="PIRSF" id="PIRSF001220">
    <property type="entry name" value="L-ASNase_gatD"/>
    <property type="match status" value="1"/>
</dbReference>
<dbReference type="PROSITE" id="PS00917">
    <property type="entry name" value="ASN_GLN_ASE_2"/>
    <property type="match status" value="1"/>
</dbReference>
<feature type="active site" evidence="8">
    <location>
        <position position="138"/>
    </location>
</feature>
<dbReference type="PIRSF" id="PIRSF500176">
    <property type="entry name" value="L_ASNase"/>
    <property type="match status" value="1"/>
</dbReference>
<dbReference type="FunFam" id="3.40.50.40:FF:000007">
    <property type="entry name" value="L-asparaginase"/>
    <property type="match status" value="1"/>
</dbReference>
<dbReference type="EC" id="3.5.1.1" evidence="2"/>
<dbReference type="EMBL" id="MU001492">
    <property type="protein sequence ID" value="KAF2451472.1"/>
    <property type="molecule type" value="Genomic_DNA"/>
</dbReference>
<comment type="similarity">
    <text evidence="1 9">Belongs to the asparaginase 1 family.</text>
</comment>
<evidence type="ECO:0000256" key="4">
    <source>
        <dbReference type="ARBA" id="ARBA00049366"/>
    </source>
</evidence>
<keyword evidence="10" id="KW-0732">Signal</keyword>
<dbReference type="Proteomes" id="UP000799764">
    <property type="component" value="Unassembled WGS sequence"/>
</dbReference>
<dbReference type="NCBIfam" id="TIGR00520">
    <property type="entry name" value="asnASE_II"/>
    <property type="match status" value="1"/>
</dbReference>
<accession>A0A9P4PWF8</accession>
<proteinExistence type="inferred from homology"/>
<feature type="signal peptide" evidence="10">
    <location>
        <begin position="1"/>
        <end position="17"/>
    </location>
</feature>
<comment type="caution">
    <text evidence="13">The sequence shown here is derived from an EMBL/GenBank/DDBJ whole genome shotgun (WGS) entry which is preliminary data.</text>
</comment>
<protein>
    <recommendedName>
        <fullName evidence="2">asparaginase</fullName>
        <ecNumber evidence="2">3.5.1.1</ecNumber>
    </recommendedName>
</protein>
<feature type="binding site" evidence="6">
    <location>
        <position position="105"/>
    </location>
    <ligand>
        <name>substrate</name>
    </ligand>
</feature>
<evidence type="ECO:0000259" key="12">
    <source>
        <dbReference type="Pfam" id="PF17763"/>
    </source>
</evidence>
<dbReference type="SUPFAM" id="SSF53774">
    <property type="entry name" value="Glutaminase/Asparaginase"/>
    <property type="match status" value="1"/>
</dbReference>
<dbReference type="AlphaFoldDB" id="A0A9P4PWF8"/>
<evidence type="ECO:0000256" key="5">
    <source>
        <dbReference type="PIRSR" id="PIRSR001220-1"/>
    </source>
</evidence>
<evidence type="ECO:0000256" key="10">
    <source>
        <dbReference type="SAM" id="SignalP"/>
    </source>
</evidence>
<dbReference type="OrthoDB" id="542841at2759"/>
<evidence type="ECO:0000256" key="2">
    <source>
        <dbReference type="ARBA" id="ARBA00012920"/>
    </source>
</evidence>
<dbReference type="SMART" id="SM00870">
    <property type="entry name" value="Asparaginase"/>
    <property type="match status" value="1"/>
</dbReference>
<feature type="domain" description="Asparaginase/glutaminase C-terminal" evidence="12">
    <location>
        <begin position="261"/>
        <end position="367"/>
    </location>
</feature>
<dbReference type="InterPro" id="IPR027474">
    <property type="entry name" value="L-asparaginase_N"/>
</dbReference>
<dbReference type="PANTHER" id="PTHR11707">
    <property type="entry name" value="L-ASPARAGINASE"/>
    <property type="match status" value="1"/>
</dbReference>
<feature type="active site" evidence="7">
    <location>
        <position position="59"/>
    </location>
</feature>
<dbReference type="InterPro" id="IPR006034">
    <property type="entry name" value="Asparaginase/glutaminase-like"/>
</dbReference>
<dbReference type="PRINTS" id="PR00139">
    <property type="entry name" value="ASNGLNASE"/>
</dbReference>
<evidence type="ECO:0000256" key="6">
    <source>
        <dbReference type="PIRSR" id="PIRSR001220-2"/>
    </source>
</evidence>
<dbReference type="InterPro" id="IPR036152">
    <property type="entry name" value="Asp/glu_Ase-like_sf"/>
</dbReference>
<dbReference type="PROSITE" id="PS00144">
    <property type="entry name" value="ASN_GLN_ASE_1"/>
    <property type="match status" value="1"/>
</dbReference>
<dbReference type="FunFam" id="3.40.50.1170:FF:000001">
    <property type="entry name" value="L-asparaginase 2"/>
    <property type="match status" value="1"/>
</dbReference>
<dbReference type="InterPro" id="IPR027473">
    <property type="entry name" value="L-asparaginase_C"/>
</dbReference>
<evidence type="ECO:0000256" key="9">
    <source>
        <dbReference type="RuleBase" id="RU004456"/>
    </source>
</evidence>
<evidence type="ECO:0000256" key="8">
    <source>
        <dbReference type="PROSITE-ProRule" id="PRU10100"/>
    </source>
</evidence>
<sequence length="374" mass="39152">MRFFALHLPAFAALALASPVHPPRTPAAVASHALFVRQDIQTAINASLPNVTIFATGGTIASQGSSSTQTVGYQVGLGVQQLVDAVPEILNISNIAGYQISNVDSGSVNQTILLKLAHQINAELAKDDVSGVVVTHGTDTLEETAFFLQLAVNSTKPVIVVGAMRPATALSADGPLNLLQAVTLAASENAKGRGTMITLNDRIGSAFYTTKNNANSLDTFFSTEAGQLGFFVNQIPYFYFAPSAPIGLTHFDLANATSLAHVDILYAHQDMDPALFNASYAAGAEGLVFAGVGAGGISAKAREAAEGLFNATGIPIVASHRSVDGFVPSADMGFAIAAGFYNPQKARVLLQLALTMDYDHDEIKDLFALGYPKP</sequence>
<dbReference type="InterPro" id="IPR040919">
    <property type="entry name" value="Asparaginase_C"/>
</dbReference>
<comment type="catalytic activity">
    <reaction evidence="4">
        <text>L-asparagine + H2O = L-aspartate + NH4(+)</text>
        <dbReference type="Rhea" id="RHEA:21016"/>
        <dbReference type="ChEBI" id="CHEBI:15377"/>
        <dbReference type="ChEBI" id="CHEBI:28938"/>
        <dbReference type="ChEBI" id="CHEBI:29991"/>
        <dbReference type="ChEBI" id="CHEBI:58048"/>
        <dbReference type="EC" id="3.5.1.1"/>
    </reaction>
</comment>
<evidence type="ECO:0000256" key="1">
    <source>
        <dbReference type="ARBA" id="ARBA00010518"/>
    </source>
</evidence>
<dbReference type="InterPro" id="IPR020827">
    <property type="entry name" value="Asparaginase/glutaminase_AS1"/>
</dbReference>
<gene>
    <name evidence="13" type="ORF">P171DRAFT_375672</name>
</gene>
<dbReference type="CDD" id="cd08964">
    <property type="entry name" value="L-asparaginase_II"/>
    <property type="match status" value="1"/>
</dbReference>
<evidence type="ECO:0000256" key="7">
    <source>
        <dbReference type="PROSITE-ProRule" id="PRU10099"/>
    </source>
</evidence>